<evidence type="ECO:0000313" key="2">
    <source>
        <dbReference type="EMBL" id="MBA6061665.1"/>
    </source>
</evidence>
<feature type="transmembrane region" description="Helical" evidence="1">
    <location>
        <begin position="127"/>
        <end position="150"/>
    </location>
</feature>
<protein>
    <submittedName>
        <fullName evidence="2">Conjugal transfer protein TraM</fullName>
    </submittedName>
</protein>
<evidence type="ECO:0000256" key="1">
    <source>
        <dbReference type="SAM" id="Phobius"/>
    </source>
</evidence>
<dbReference type="Pfam" id="PF11657">
    <property type="entry name" value="Activator-TraM"/>
    <property type="match status" value="1"/>
</dbReference>
<keyword evidence="1" id="KW-0812">Transmembrane</keyword>
<dbReference type="AlphaFoldDB" id="A0A7W2JMG3"/>
<dbReference type="GO" id="GO:0009372">
    <property type="term" value="P:quorum sensing"/>
    <property type="evidence" value="ECO:0007669"/>
    <property type="project" value="InterPro"/>
</dbReference>
<dbReference type="RefSeq" id="WP_020309016.1">
    <property type="nucleotide sequence ID" value="NZ_JACGCU010000045.1"/>
</dbReference>
<evidence type="ECO:0000313" key="3">
    <source>
        <dbReference type="Proteomes" id="UP000556620"/>
    </source>
</evidence>
<keyword evidence="1" id="KW-0472">Membrane</keyword>
<gene>
    <name evidence="2" type="ORF">H4C44_21110</name>
</gene>
<accession>A0A7W2JMG3</accession>
<sequence length="151" mass="16211">MLDFDDIRKEVAIRHNVLLGKDDPILVTVTVNELVLGRYLDLISDQYDEANRTLTLTLQQQVEQSKETAGKIITEAANYVSDQLRQSVAEAVKDAGKDLRRQVAEVQAASREAVASGRDAQVAKTSAVVAAVLSGVAALVAVAALVVVLLK</sequence>
<dbReference type="Proteomes" id="UP000556620">
    <property type="component" value="Unassembled WGS sequence"/>
</dbReference>
<keyword evidence="1" id="KW-1133">Transmembrane helix</keyword>
<reference evidence="2 3" key="1">
    <citation type="submission" date="2020-07" db="EMBL/GenBank/DDBJ databases">
        <title>Diversity of carbapenemase encoding genes among Pseudomonas putida group clinical isolates in a tertiary Brazilian hospital.</title>
        <authorList>
            <person name="Alberto-Lei F."/>
            <person name="Nodari C.S."/>
            <person name="Streling A.P."/>
            <person name="Paulino J.T."/>
            <person name="Bessa-Neto F.O."/>
            <person name="Cayo R."/>
            <person name="Gales A.C."/>
        </authorList>
    </citation>
    <scope>NUCLEOTIDE SEQUENCE [LARGE SCALE GENOMIC DNA]</scope>
    <source>
        <strain evidence="2 3">14535</strain>
    </source>
</reference>
<dbReference type="EMBL" id="JACGCU010000045">
    <property type="protein sequence ID" value="MBA6061665.1"/>
    <property type="molecule type" value="Genomic_DNA"/>
</dbReference>
<dbReference type="InterPro" id="IPR028140">
    <property type="entry name" value="TraM"/>
</dbReference>
<name>A0A7W2JMG3_9PSED</name>
<organism evidence="2 3">
    <name type="scientific">Pseudomonas juntendi</name>
    <dbReference type="NCBI Taxonomy" id="2666183"/>
    <lineage>
        <taxon>Bacteria</taxon>
        <taxon>Pseudomonadati</taxon>
        <taxon>Pseudomonadota</taxon>
        <taxon>Gammaproteobacteria</taxon>
        <taxon>Pseudomonadales</taxon>
        <taxon>Pseudomonadaceae</taxon>
        <taxon>Pseudomonas</taxon>
    </lineage>
</organism>
<comment type="caution">
    <text evidence="2">The sequence shown here is derived from an EMBL/GenBank/DDBJ whole genome shotgun (WGS) entry which is preliminary data.</text>
</comment>
<proteinExistence type="predicted"/>